<reference evidence="1" key="1">
    <citation type="submission" date="2023-10" db="EMBL/GenBank/DDBJ databases">
        <title>Genome assembly of Pristionchus species.</title>
        <authorList>
            <person name="Yoshida K."/>
            <person name="Sommer R.J."/>
        </authorList>
    </citation>
    <scope>NUCLEOTIDE SEQUENCE</scope>
    <source>
        <strain evidence="1">RS0144</strain>
    </source>
</reference>
<evidence type="ECO:0008006" key="3">
    <source>
        <dbReference type="Google" id="ProtNLM"/>
    </source>
</evidence>
<keyword evidence="2" id="KW-1185">Reference proteome</keyword>
<name>A0AAV5TFK2_9BILA</name>
<dbReference type="Proteomes" id="UP001432027">
    <property type="component" value="Unassembled WGS sequence"/>
</dbReference>
<accession>A0AAV5TFK2</accession>
<proteinExistence type="predicted"/>
<organism evidence="1 2">
    <name type="scientific">Pristionchus entomophagus</name>
    <dbReference type="NCBI Taxonomy" id="358040"/>
    <lineage>
        <taxon>Eukaryota</taxon>
        <taxon>Metazoa</taxon>
        <taxon>Ecdysozoa</taxon>
        <taxon>Nematoda</taxon>
        <taxon>Chromadorea</taxon>
        <taxon>Rhabditida</taxon>
        <taxon>Rhabditina</taxon>
        <taxon>Diplogasteromorpha</taxon>
        <taxon>Diplogasteroidea</taxon>
        <taxon>Neodiplogasteridae</taxon>
        <taxon>Pristionchus</taxon>
    </lineage>
</organism>
<gene>
    <name evidence="1" type="ORF">PENTCL1PPCAC_14065</name>
</gene>
<dbReference type="AlphaFoldDB" id="A0AAV5TFK2"/>
<protein>
    <recommendedName>
        <fullName evidence="3">Dehydrogenase</fullName>
    </recommendedName>
</protein>
<sequence>MRTRINRVCIFNCRSRKDFAVACKVLEGNEFNKLLIVNYALDDEAASHISEIIKSYKVEHLTLCVSTVSSMNPVKILETLSTLVRCICISQQLNPRVSPDANYLFGILNGDWGSIILGLFSRKIDKLYLENSLFPEYMSRASADELRQAWWLGLGLGLSKKKFLNMSSEVTDDR</sequence>
<comment type="caution">
    <text evidence="1">The sequence shown here is derived from an EMBL/GenBank/DDBJ whole genome shotgun (WGS) entry which is preliminary data.</text>
</comment>
<dbReference type="EMBL" id="BTSX01000004">
    <property type="protein sequence ID" value="GMS91890.1"/>
    <property type="molecule type" value="Genomic_DNA"/>
</dbReference>
<evidence type="ECO:0000313" key="1">
    <source>
        <dbReference type="EMBL" id="GMS91890.1"/>
    </source>
</evidence>
<evidence type="ECO:0000313" key="2">
    <source>
        <dbReference type="Proteomes" id="UP001432027"/>
    </source>
</evidence>